<dbReference type="GO" id="GO:0002926">
    <property type="term" value="P:tRNA wobble base 5-methoxycarbonylmethyl-2-thiouridinylation"/>
    <property type="evidence" value="ECO:0007669"/>
    <property type="project" value="TreeGrafter"/>
</dbReference>
<feature type="compositionally biased region" description="Polar residues" evidence="7">
    <location>
        <begin position="9"/>
        <end position="20"/>
    </location>
</feature>
<keyword evidence="5" id="KW-0539">Nucleus</keyword>
<dbReference type="AlphaFoldDB" id="A0A2G8KVS1"/>
<dbReference type="GO" id="GO:0005829">
    <property type="term" value="C:cytosol"/>
    <property type="evidence" value="ECO:0007669"/>
    <property type="project" value="TreeGrafter"/>
</dbReference>
<dbReference type="PANTHER" id="PTHR12747:SF0">
    <property type="entry name" value="ELONGATOR COMPLEX PROTEIN 1"/>
    <property type="match status" value="1"/>
</dbReference>
<dbReference type="Pfam" id="PF23797">
    <property type="entry name" value="Beta-prop_ELP1_2nd"/>
    <property type="match status" value="1"/>
</dbReference>
<dbReference type="Pfam" id="PF23925">
    <property type="entry name" value="A-sol_ELP1"/>
    <property type="match status" value="1"/>
</dbReference>
<evidence type="ECO:0000313" key="14">
    <source>
        <dbReference type="Proteomes" id="UP000230750"/>
    </source>
</evidence>
<dbReference type="GO" id="GO:0000049">
    <property type="term" value="F:tRNA binding"/>
    <property type="evidence" value="ECO:0007669"/>
    <property type="project" value="TreeGrafter"/>
</dbReference>
<dbReference type="GO" id="GO:0033588">
    <property type="term" value="C:elongator holoenzyme complex"/>
    <property type="evidence" value="ECO:0007669"/>
    <property type="project" value="InterPro"/>
</dbReference>
<dbReference type="InterPro" id="IPR056169">
    <property type="entry name" value="HB_ELP1"/>
</dbReference>
<keyword evidence="3 5" id="KW-0963">Cytoplasm</keyword>
<dbReference type="PIRSF" id="PIRSF017233">
    <property type="entry name" value="IKAP"/>
    <property type="match status" value="1"/>
</dbReference>
<dbReference type="SUPFAM" id="SSF82171">
    <property type="entry name" value="DPP6 N-terminal domain-like"/>
    <property type="match status" value="1"/>
</dbReference>
<evidence type="ECO:0000259" key="9">
    <source>
        <dbReference type="Pfam" id="PF23797"/>
    </source>
</evidence>
<dbReference type="PANTHER" id="PTHR12747">
    <property type="entry name" value="ELONGATOR COMPLEX PROTEIN 1"/>
    <property type="match status" value="1"/>
</dbReference>
<feature type="compositionally biased region" description="Basic residues" evidence="7">
    <location>
        <begin position="1071"/>
        <end position="1084"/>
    </location>
</feature>
<reference evidence="13 14" key="1">
    <citation type="journal article" date="2017" name="PLoS Biol.">
        <title>The sea cucumber genome provides insights into morphological evolution and visceral regeneration.</title>
        <authorList>
            <person name="Zhang X."/>
            <person name="Sun L."/>
            <person name="Yuan J."/>
            <person name="Sun Y."/>
            <person name="Gao Y."/>
            <person name="Zhang L."/>
            <person name="Li S."/>
            <person name="Dai H."/>
            <person name="Hamel J.F."/>
            <person name="Liu C."/>
            <person name="Yu Y."/>
            <person name="Liu S."/>
            <person name="Lin W."/>
            <person name="Guo K."/>
            <person name="Jin S."/>
            <person name="Xu P."/>
            <person name="Storey K.B."/>
            <person name="Huan P."/>
            <person name="Zhang T."/>
            <person name="Zhou Y."/>
            <person name="Zhang J."/>
            <person name="Lin C."/>
            <person name="Li X."/>
            <person name="Xing L."/>
            <person name="Huo D."/>
            <person name="Sun M."/>
            <person name="Wang L."/>
            <person name="Mercier A."/>
            <person name="Li F."/>
            <person name="Yang H."/>
            <person name="Xiang J."/>
        </authorList>
    </citation>
    <scope>NUCLEOTIDE SEQUENCE [LARGE SCALE GENOMIC DNA]</scope>
    <source>
        <strain evidence="13">Shaxun</strain>
        <tissue evidence="13">Muscle</tissue>
    </source>
</reference>
<feature type="domain" description="ELP1 alpha-solenoid" evidence="11">
    <location>
        <begin position="590"/>
        <end position="803"/>
    </location>
</feature>
<evidence type="ECO:0000256" key="1">
    <source>
        <dbReference type="ARBA" id="ARBA00005043"/>
    </source>
</evidence>
<evidence type="ECO:0000313" key="13">
    <source>
        <dbReference type="EMBL" id="PIK52107.1"/>
    </source>
</evidence>
<evidence type="ECO:0000256" key="3">
    <source>
        <dbReference type="ARBA" id="ARBA00022490"/>
    </source>
</evidence>
<dbReference type="InterPro" id="IPR056167">
    <property type="entry name" value="A-sol_ELP1"/>
</dbReference>
<dbReference type="InterPro" id="IPR056166">
    <property type="entry name" value="TPR_ELP1"/>
</dbReference>
<sequence>MTHEPTKPENWNSRNSESLVGNNLASQDTVILMTREFDPVIETSLHPDEFGEMTPVNVGWGEKATQFHGTAGKEAAKEKSEEAGEVLPWDDKLVRISWRGDGEYFVTSAIHPHRGFRQLRIWNRECNLQFTSEEVNGLEQALDWKPSGSLIVSSQRLPNRHDIVFFERNGLRHGEFTLPFDKSEVKVIEVLWNLDSTILAVWMEDLSSGNNSDDIQINTKSYVQLWTVSNYHWYLKQSLTFDTSERVTAIFWDPEPANRLHLICANGSHLQYTWRSVTSTSQGQTQSDHGWAAVIDGCEVLLTPFRNMIVPPPMSAFALKLPTFVNQVIWSLSGDSNDLAVILQDGRVALYRLGKDYAASKDVELRAAGGNGFHVDREKWRVFGSFAAAAFPPLCVAILDAILTVITPPDNKNSTVMYFSVPMDGSEDKQMSFSHSELISGQIVSVAVHPSSGKVIFQTSDGQVVDDNSQLICKLPLTSVQIGYCTMQNKETVLGMTDRYRFYLNDVEIASDVTSFAVHSEFLILTTHSHTCKCIRLDQDSTNSLSASFNTIEENVRRVERGSKIVLSVADDTKVILQMPRGNLETIHPRALVLSKVKKFLSKLDFGKAFDLVRRHRISMNILYDHRPQIFMEHIDDFVSGLETFGNINLFITDLKEEDTTVTMYHKSYPVEEATANQRPSGMSGDNNKVDNICDALRSALERINDKKYFLSMLTCLAKKKIPELELVLEKINELRLKVAEAADSLESSYPTVDEALNYILYLVDVNALYNVALGTYDFDLVIMVAEKSQKDPKEYLPFLNELRKMPALYQKFNIDRHLKRYTKALQHLSQCPDRLDEFIKFVEEHALYSNAMQIHPSESRVYKRICQIYGNYLIQSGKNSEAGLVYSLGGHFEEALEVYKRIGYWQEAISMATQLKQSPNQIHELARNLAVFLKDHRKSSDAAILYLDYCDDPEEAVVALLEATNWQEASRVIIKYGRADLFESNFKPTVSEAADNTLADLDFKKETFMKYKQRLAIVREEKRQQVLEFGEEGLNEMENDLYSETSSITGSTSGSISSSVSQYSQYSQRKSGRSSKNRRKADRKKYSLKEGSPHEELALMEALGGLVKTIDELREEIKQLLRALASVNMTTVASQVQKWYGDILKLMERSITEIWQLEEDPGDQKNVMSRVQQTINPTLEALKTSSGAQKKQLLAEMAFMIPPKIERDTKWQLKMLDEI</sequence>
<dbReference type="Pfam" id="PF23936">
    <property type="entry name" value="HB_ELP1"/>
    <property type="match status" value="1"/>
</dbReference>
<dbReference type="InterPro" id="IPR006849">
    <property type="entry name" value="Elp1"/>
</dbReference>
<evidence type="ECO:0000259" key="12">
    <source>
        <dbReference type="Pfam" id="PF23936"/>
    </source>
</evidence>
<dbReference type="UniPathway" id="UPA00988"/>
<dbReference type="EMBL" id="MRZV01000343">
    <property type="protein sequence ID" value="PIK52107.1"/>
    <property type="molecule type" value="Genomic_DNA"/>
</dbReference>
<dbReference type="Pfam" id="PF04762">
    <property type="entry name" value="Beta-prop_ELP1_1st"/>
    <property type="match status" value="1"/>
</dbReference>
<evidence type="ECO:0000256" key="4">
    <source>
        <dbReference type="ARBA" id="ARBA00022694"/>
    </source>
</evidence>
<evidence type="ECO:0000259" key="8">
    <source>
        <dbReference type="Pfam" id="PF04762"/>
    </source>
</evidence>
<accession>A0A2G8KVS1</accession>
<dbReference type="GO" id="GO:0005634">
    <property type="term" value="C:nucleus"/>
    <property type="evidence" value="ECO:0007669"/>
    <property type="project" value="UniProtKB-SubCell"/>
</dbReference>
<dbReference type="Pfam" id="PF23878">
    <property type="entry name" value="TPR_ELP1"/>
    <property type="match status" value="1"/>
</dbReference>
<feature type="domain" description="ELP1 first N-terminal beta-propeller" evidence="8">
    <location>
        <begin position="25"/>
        <end position="255"/>
    </location>
</feature>
<protein>
    <recommendedName>
        <fullName evidence="5">Elongator complex protein 1</fullName>
    </recommendedName>
</protein>
<evidence type="ECO:0000256" key="7">
    <source>
        <dbReference type="SAM" id="MobiDB-lite"/>
    </source>
</evidence>
<feature type="domain" description="ELP1 three-helical bundle" evidence="12">
    <location>
        <begin position="981"/>
        <end position="1155"/>
    </location>
</feature>
<keyword evidence="6" id="KW-0175">Coiled coil</keyword>
<keyword evidence="4" id="KW-0819">tRNA processing</keyword>
<comment type="subcellular location">
    <subcellularLocation>
        <location evidence="5">Cytoplasm</location>
    </subcellularLocation>
    <subcellularLocation>
        <location evidence="5">Nucleus</location>
    </subcellularLocation>
</comment>
<comment type="pathway">
    <text evidence="1">tRNA modification; 5-methoxycarbonylmethyl-2-thiouridine-tRNA biosynthesis.</text>
</comment>
<dbReference type="STRING" id="307972.A0A2G8KVS1"/>
<dbReference type="InterPro" id="IPR056164">
    <property type="entry name" value="Beta-prop_ELP1_1st"/>
</dbReference>
<feature type="region of interest" description="Disordered" evidence="7">
    <location>
        <begin position="1"/>
        <end position="20"/>
    </location>
</feature>
<comment type="function">
    <text evidence="5">Component of the elongator complex which is required for multiple tRNA modifications, including mcm5U (5-methoxycarbonylmethyl uridine), mcm5s2U (5-methoxycarbonylmethyl-2-thiouridine), and ncm5U (5-carbamoylmethyl uridine). The elongator complex catalyzes formation of carboxymethyluridine in the wobble base at position 34 in tRNAs.</text>
</comment>
<dbReference type="InterPro" id="IPR056165">
    <property type="entry name" value="Beta-prop_ELP1_2nd"/>
</dbReference>
<evidence type="ECO:0000259" key="10">
    <source>
        <dbReference type="Pfam" id="PF23878"/>
    </source>
</evidence>
<keyword evidence="14" id="KW-1185">Reference proteome</keyword>
<dbReference type="Proteomes" id="UP000230750">
    <property type="component" value="Unassembled WGS sequence"/>
</dbReference>
<comment type="caution">
    <text evidence="13">The sequence shown here is derived from an EMBL/GenBank/DDBJ whole genome shotgun (WGS) entry which is preliminary data.</text>
</comment>
<gene>
    <name evidence="13" type="ORF">BSL78_11009</name>
</gene>
<comment type="similarity">
    <text evidence="2 5">Belongs to the ELP1/IKA1 family.</text>
</comment>
<feature type="region of interest" description="Disordered" evidence="7">
    <location>
        <begin position="1046"/>
        <end position="1091"/>
    </location>
</feature>
<evidence type="ECO:0000256" key="6">
    <source>
        <dbReference type="SAM" id="Coils"/>
    </source>
</evidence>
<evidence type="ECO:0000256" key="2">
    <source>
        <dbReference type="ARBA" id="ARBA00006086"/>
    </source>
</evidence>
<evidence type="ECO:0000259" key="11">
    <source>
        <dbReference type="Pfam" id="PF23925"/>
    </source>
</evidence>
<evidence type="ECO:0000256" key="5">
    <source>
        <dbReference type="PIRNR" id="PIRNR017233"/>
    </source>
</evidence>
<feature type="coiled-coil region" evidence="6">
    <location>
        <begin position="1104"/>
        <end position="1131"/>
    </location>
</feature>
<dbReference type="OrthoDB" id="40048at2759"/>
<proteinExistence type="inferred from homology"/>
<organism evidence="13 14">
    <name type="scientific">Stichopus japonicus</name>
    <name type="common">Sea cucumber</name>
    <dbReference type="NCBI Taxonomy" id="307972"/>
    <lineage>
        <taxon>Eukaryota</taxon>
        <taxon>Metazoa</taxon>
        <taxon>Echinodermata</taxon>
        <taxon>Eleutherozoa</taxon>
        <taxon>Echinozoa</taxon>
        <taxon>Holothuroidea</taxon>
        <taxon>Aspidochirotacea</taxon>
        <taxon>Aspidochirotida</taxon>
        <taxon>Stichopodidae</taxon>
        <taxon>Apostichopus</taxon>
    </lineage>
</organism>
<feature type="domain" description="ELP1 TPR" evidence="10">
    <location>
        <begin position="810"/>
        <end position="972"/>
    </location>
</feature>
<feature type="compositionally biased region" description="Low complexity" evidence="7">
    <location>
        <begin position="1046"/>
        <end position="1070"/>
    </location>
</feature>
<feature type="domain" description="ELP1 N-terminal second beta-propeller" evidence="9">
    <location>
        <begin position="294"/>
        <end position="566"/>
    </location>
</feature>
<name>A0A2G8KVS1_STIJA</name>